<dbReference type="PROSITE" id="PS00216">
    <property type="entry name" value="SUGAR_TRANSPORT_1"/>
    <property type="match status" value="1"/>
</dbReference>
<organism evidence="8 9">
    <name type="scientific">Marinibacterium profundimaris</name>
    <dbReference type="NCBI Taxonomy" id="1679460"/>
    <lineage>
        <taxon>Bacteria</taxon>
        <taxon>Pseudomonadati</taxon>
        <taxon>Pseudomonadota</taxon>
        <taxon>Alphaproteobacteria</taxon>
        <taxon>Rhodobacterales</taxon>
        <taxon>Paracoccaceae</taxon>
        <taxon>Marinibacterium</taxon>
    </lineage>
</organism>
<dbReference type="GO" id="GO:1990961">
    <property type="term" value="P:xenobiotic detoxification by transmembrane export across the plasma membrane"/>
    <property type="evidence" value="ECO:0007669"/>
    <property type="project" value="TreeGrafter"/>
</dbReference>
<feature type="transmembrane region" description="Helical" evidence="6">
    <location>
        <begin position="378"/>
        <end position="398"/>
    </location>
</feature>
<feature type="transmembrane region" description="Helical" evidence="6">
    <location>
        <begin position="105"/>
        <end position="127"/>
    </location>
</feature>
<keyword evidence="2" id="KW-0813">Transport</keyword>
<comment type="subcellular location">
    <subcellularLocation>
        <location evidence="1">Membrane</location>
        <topology evidence="1">Multi-pass membrane protein</topology>
    </subcellularLocation>
</comment>
<accession>A0A225NVT6</accession>
<dbReference type="InterPro" id="IPR005829">
    <property type="entry name" value="Sugar_transporter_CS"/>
</dbReference>
<evidence type="ECO:0000256" key="2">
    <source>
        <dbReference type="ARBA" id="ARBA00022448"/>
    </source>
</evidence>
<dbReference type="GO" id="GO:0022857">
    <property type="term" value="F:transmembrane transporter activity"/>
    <property type="evidence" value="ECO:0007669"/>
    <property type="project" value="InterPro"/>
</dbReference>
<evidence type="ECO:0000256" key="6">
    <source>
        <dbReference type="SAM" id="Phobius"/>
    </source>
</evidence>
<dbReference type="Pfam" id="PF07690">
    <property type="entry name" value="MFS_1"/>
    <property type="match status" value="1"/>
</dbReference>
<feature type="transmembrane region" description="Helical" evidence="6">
    <location>
        <begin position="139"/>
        <end position="164"/>
    </location>
</feature>
<feature type="transmembrane region" description="Helical" evidence="6">
    <location>
        <begin position="80"/>
        <end position="99"/>
    </location>
</feature>
<evidence type="ECO:0000256" key="3">
    <source>
        <dbReference type="ARBA" id="ARBA00022692"/>
    </source>
</evidence>
<dbReference type="Proteomes" id="UP000215377">
    <property type="component" value="Unassembled WGS sequence"/>
</dbReference>
<evidence type="ECO:0000313" key="9">
    <source>
        <dbReference type="Proteomes" id="UP000215377"/>
    </source>
</evidence>
<feature type="transmembrane region" description="Helical" evidence="6">
    <location>
        <begin position="49"/>
        <end position="68"/>
    </location>
</feature>
<feature type="transmembrane region" description="Helical" evidence="6">
    <location>
        <begin position="287"/>
        <end position="305"/>
    </location>
</feature>
<dbReference type="RefSeq" id="WP_233151994.1">
    <property type="nucleotide sequence ID" value="NZ_AQQR01000001.1"/>
</dbReference>
<evidence type="ECO:0000256" key="5">
    <source>
        <dbReference type="ARBA" id="ARBA00023136"/>
    </source>
</evidence>
<keyword evidence="4 6" id="KW-1133">Transmembrane helix</keyword>
<dbReference type="SUPFAM" id="SSF103473">
    <property type="entry name" value="MFS general substrate transporter"/>
    <property type="match status" value="1"/>
</dbReference>
<proteinExistence type="predicted"/>
<dbReference type="PANTHER" id="PTHR23502:SF132">
    <property type="entry name" value="POLYAMINE TRANSPORTER 2-RELATED"/>
    <property type="match status" value="1"/>
</dbReference>
<feature type="transmembrane region" description="Helical" evidence="6">
    <location>
        <begin position="12"/>
        <end position="29"/>
    </location>
</feature>
<feature type="transmembrane region" description="Helical" evidence="6">
    <location>
        <begin position="311"/>
        <end position="334"/>
    </location>
</feature>
<gene>
    <name evidence="8" type="ORF">ATO3_01480</name>
</gene>
<evidence type="ECO:0000256" key="4">
    <source>
        <dbReference type="ARBA" id="ARBA00022989"/>
    </source>
</evidence>
<keyword evidence="3 6" id="KW-0812">Transmembrane</keyword>
<dbReference type="PROSITE" id="PS50850">
    <property type="entry name" value="MFS"/>
    <property type="match status" value="1"/>
</dbReference>
<dbReference type="PROSITE" id="PS51257">
    <property type="entry name" value="PROKAR_LIPOPROTEIN"/>
    <property type="match status" value="1"/>
</dbReference>
<dbReference type="InterPro" id="IPR011701">
    <property type="entry name" value="MFS"/>
</dbReference>
<comment type="caution">
    <text evidence="8">The sequence shown here is derived from an EMBL/GenBank/DDBJ whole genome shotgun (WGS) entry which is preliminary data.</text>
</comment>
<keyword evidence="5 6" id="KW-0472">Membrane</keyword>
<dbReference type="AlphaFoldDB" id="A0A225NVT6"/>
<dbReference type="PANTHER" id="PTHR23502">
    <property type="entry name" value="MAJOR FACILITATOR SUPERFAMILY"/>
    <property type="match status" value="1"/>
</dbReference>
<protein>
    <submittedName>
        <fullName evidence="8">Multidrug MFS transporter</fullName>
    </submittedName>
</protein>
<feature type="transmembrane region" description="Helical" evidence="6">
    <location>
        <begin position="223"/>
        <end position="244"/>
    </location>
</feature>
<dbReference type="InterPro" id="IPR036259">
    <property type="entry name" value="MFS_trans_sf"/>
</dbReference>
<feature type="transmembrane region" description="Helical" evidence="6">
    <location>
        <begin position="170"/>
        <end position="189"/>
    </location>
</feature>
<feature type="transmembrane region" description="Helical" evidence="6">
    <location>
        <begin position="346"/>
        <end position="372"/>
    </location>
</feature>
<dbReference type="InterPro" id="IPR020846">
    <property type="entry name" value="MFS_dom"/>
</dbReference>
<dbReference type="Gene3D" id="1.20.1720.10">
    <property type="entry name" value="Multidrug resistance protein D"/>
    <property type="match status" value="1"/>
</dbReference>
<feature type="domain" description="Major facilitator superfamily (MFS) profile" evidence="7">
    <location>
        <begin position="14"/>
        <end position="405"/>
    </location>
</feature>
<keyword evidence="9" id="KW-1185">Reference proteome</keyword>
<sequence>MSPVKDIPMHRTELIVLVASMFACVAFSIDSMLPALPDMGAALSPEDPNRAGMVLTVFVLGLGIGTFVTGPLSDAFGRRVVILCGAAAFIGAAALAWQADTLETLLVARLMQGVSAAGPRIVALAVLRDVFSGRAMAQVMSLAMMVFMIVPAIAPLMGSLVIAALDWHGIFLAFMAFMGAIMIWVAVRLPETLEVADRRPFRAPVLWAALLEMVQHPTVRISILVQALSMGILFSMLTLVQPVYDQVFDRAGSFPYWFGAVAIVAGSAALVNATLVMRVGMRRMVTISYFGQMLISGAVLVLFQSGLSDTAIFTVFVAWQVSVFFMAGLTMGNLNAIAMEPMGHIAGMAASIIGGIATVLAAPIATIVGLTFDGTPRPLALGILVLSIAGYVLMLAMYRVEARQTA</sequence>
<dbReference type="EMBL" id="AQQR01000001">
    <property type="protein sequence ID" value="OWU77408.1"/>
    <property type="molecule type" value="Genomic_DNA"/>
</dbReference>
<evidence type="ECO:0000256" key="1">
    <source>
        <dbReference type="ARBA" id="ARBA00004141"/>
    </source>
</evidence>
<dbReference type="GO" id="GO:0005886">
    <property type="term" value="C:plasma membrane"/>
    <property type="evidence" value="ECO:0007669"/>
    <property type="project" value="TreeGrafter"/>
</dbReference>
<evidence type="ECO:0000313" key="8">
    <source>
        <dbReference type="EMBL" id="OWU77408.1"/>
    </source>
</evidence>
<evidence type="ECO:0000259" key="7">
    <source>
        <dbReference type="PROSITE" id="PS50850"/>
    </source>
</evidence>
<reference evidence="8 9" key="1">
    <citation type="submission" date="2013-04" db="EMBL/GenBank/DDBJ databases">
        <title>Oceanicola sp. 22II1-22F33 Genome Sequencing.</title>
        <authorList>
            <person name="Lai Q."/>
            <person name="Li G."/>
            <person name="Shao Z."/>
        </authorList>
    </citation>
    <scope>NUCLEOTIDE SEQUENCE [LARGE SCALE GENOMIC DNA]</scope>
    <source>
        <strain evidence="8 9">22II1-22F33</strain>
    </source>
</reference>
<feature type="transmembrane region" description="Helical" evidence="6">
    <location>
        <begin position="256"/>
        <end position="275"/>
    </location>
</feature>
<name>A0A225NVT6_9RHOB</name>